<name>A0A6L2JAB1_TANCI</name>
<comment type="caution">
    <text evidence="3">The sequence shown here is derived from an EMBL/GenBank/DDBJ whole genome shotgun (WGS) entry which is preliminary data.</text>
</comment>
<proteinExistence type="predicted"/>
<feature type="region of interest" description="Disordered" evidence="2">
    <location>
        <begin position="42"/>
        <end position="65"/>
    </location>
</feature>
<reference evidence="3" key="1">
    <citation type="journal article" date="2019" name="Sci. Rep.">
        <title>Draft genome of Tanacetum cinerariifolium, the natural source of mosquito coil.</title>
        <authorList>
            <person name="Yamashiro T."/>
            <person name="Shiraishi A."/>
            <person name="Satake H."/>
            <person name="Nakayama K."/>
        </authorList>
    </citation>
    <scope>NUCLEOTIDE SEQUENCE</scope>
</reference>
<evidence type="ECO:0000256" key="2">
    <source>
        <dbReference type="SAM" id="MobiDB-lite"/>
    </source>
</evidence>
<dbReference type="EMBL" id="BKCJ010000489">
    <property type="protein sequence ID" value="GEU33662.1"/>
    <property type="molecule type" value="Genomic_DNA"/>
</dbReference>
<gene>
    <name evidence="3" type="ORF">Tci_005640</name>
</gene>
<organism evidence="3">
    <name type="scientific">Tanacetum cinerariifolium</name>
    <name type="common">Dalmatian daisy</name>
    <name type="synonym">Chrysanthemum cinerariifolium</name>
    <dbReference type="NCBI Taxonomy" id="118510"/>
    <lineage>
        <taxon>Eukaryota</taxon>
        <taxon>Viridiplantae</taxon>
        <taxon>Streptophyta</taxon>
        <taxon>Embryophyta</taxon>
        <taxon>Tracheophyta</taxon>
        <taxon>Spermatophyta</taxon>
        <taxon>Magnoliopsida</taxon>
        <taxon>eudicotyledons</taxon>
        <taxon>Gunneridae</taxon>
        <taxon>Pentapetalae</taxon>
        <taxon>asterids</taxon>
        <taxon>campanulids</taxon>
        <taxon>Asterales</taxon>
        <taxon>Asteraceae</taxon>
        <taxon>Asteroideae</taxon>
        <taxon>Anthemideae</taxon>
        <taxon>Anthemidinae</taxon>
        <taxon>Tanacetum</taxon>
    </lineage>
</organism>
<feature type="coiled-coil region" evidence="1">
    <location>
        <begin position="272"/>
        <end position="335"/>
    </location>
</feature>
<keyword evidence="1" id="KW-0175">Coiled coil</keyword>
<evidence type="ECO:0000313" key="3">
    <source>
        <dbReference type="EMBL" id="GEU33662.1"/>
    </source>
</evidence>
<evidence type="ECO:0000256" key="1">
    <source>
        <dbReference type="SAM" id="Coils"/>
    </source>
</evidence>
<dbReference type="AlphaFoldDB" id="A0A6L2JAB1"/>
<accession>A0A6L2JAB1</accession>
<protein>
    <submittedName>
        <fullName evidence="3">Uncharacterized protein</fullName>
    </submittedName>
</protein>
<sequence>MVAILEKGEHNIDFHPMVDFVEASPLRMTQFGKITHTQQYVGEGLGTPTEPHHTPSLEAQPSSHTHISLPSLPTVITVSTAPIPTVTPSETTPLRQYTQRAKIAQSSALPPVADEPASPMRDVSQREACPTESGFIADQDRTAIDQEVEINKLRVKLLEDGKGMAAEGSKDDALIKERRLDEEEVATERVSSDTKEIRLDEGEVAAEKVSDDTKEMATVLITMDAASVLSSGGVQVVPTTATIAPANRKGKEKMVETHTPKKKKRVQEQIDIQISRELEEELEREAQRMNALITRDEEIAKIHAEEELQQMIAGLDRSNETIAKHLEEYDQAATELTIRERIELISELVKYQDHHSKILKYQAQERKSRTKKQKRDFYMAVIRNNLGWKVKDFKGMSFEEVKAKFKTVWEQIKGGVFKISKREAAWLKRKGIKSEQESAKKHKTTEEVPEEVKSCNEIPEEKIKELIRLVPIEEVYVEALQVNHLIIDWKIDREDLNQLWALVKETLSIRPATDEKEMEL</sequence>